<comment type="similarity">
    <text evidence="2 8">Belongs to the Mediator complex subunit 6 family.</text>
</comment>
<keyword evidence="11" id="KW-1185">Reference proteome</keyword>
<evidence type="ECO:0000313" key="10">
    <source>
        <dbReference type="EMBL" id="CAI6333640.1"/>
    </source>
</evidence>
<dbReference type="GO" id="GO:0016592">
    <property type="term" value="C:mediator complex"/>
    <property type="evidence" value="ECO:0007669"/>
    <property type="project" value="InterPro"/>
</dbReference>
<keyword evidence="6 8" id="KW-0539">Nucleus</keyword>
<evidence type="ECO:0000256" key="8">
    <source>
        <dbReference type="RuleBase" id="RU364143"/>
    </source>
</evidence>
<evidence type="ECO:0000256" key="7">
    <source>
        <dbReference type="ARBA" id="ARBA00031259"/>
    </source>
</evidence>
<keyword evidence="4 8" id="KW-0805">Transcription regulation</keyword>
<dbReference type="AlphaFoldDB" id="A0A9W4UCS8"/>
<comment type="caution">
    <text evidence="10">The sequence shown here is derived from an EMBL/GenBank/DDBJ whole genome shotgun (WGS) entry which is preliminary data.</text>
</comment>
<feature type="region of interest" description="Disordered" evidence="9">
    <location>
        <begin position="183"/>
        <end position="216"/>
    </location>
</feature>
<dbReference type="GO" id="GO:0003712">
    <property type="term" value="F:transcription coregulator activity"/>
    <property type="evidence" value="ECO:0007669"/>
    <property type="project" value="InterPro"/>
</dbReference>
<dbReference type="Proteomes" id="UP001152607">
    <property type="component" value="Unassembled WGS sequence"/>
</dbReference>
<comment type="subunit">
    <text evidence="8">Component of the Mediator complex.</text>
</comment>
<keyword evidence="8" id="KW-0010">Activator</keyword>
<comment type="subcellular location">
    <subcellularLocation>
        <location evidence="1 8">Nucleus</location>
    </subcellularLocation>
</comment>
<evidence type="ECO:0000256" key="4">
    <source>
        <dbReference type="ARBA" id="ARBA00023015"/>
    </source>
</evidence>
<gene>
    <name evidence="8" type="primary">MED6</name>
    <name evidence="10" type="ORF">PDIGIT_LOCUS6688</name>
</gene>
<accession>A0A9W4UCS8</accession>
<dbReference type="PANTHER" id="PTHR13104">
    <property type="entry name" value="MED-6-RELATED"/>
    <property type="match status" value="1"/>
</dbReference>
<dbReference type="GO" id="GO:0006357">
    <property type="term" value="P:regulation of transcription by RNA polymerase II"/>
    <property type="evidence" value="ECO:0007669"/>
    <property type="project" value="InterPro"/>
</dbReference>
<evidence type="ECO:0000256" key="9">
    <source>
        <dbReference type="SAM" id="MobiDB-lite"/>
    </source>
</evidence>
<evidence type="ECO:0000256" key="6">
    <source>
        <dbReference type="ARBA" id="ARBA00023242"/>
    </source>
</evidence>
<protein>
    <recommendedName>
        <fullName evidence="3 8">Mediator of RNA polymerase II transcription subunit 6</fullName>
    </recommendedName>
    <alternativeName>
        <fullName evidence="7 8">Mediator complex subunit 6</fullName>
    </alternativeName>
</protein>
<keyword evidence="5 8" id="KW-0804">Transcription</keyword>
<sequence length="373" mass="39641">MAPAVPPLDEQIFQSPEILAGLPGGSINSDSILWYFMNSPFYDPTSNNSALFNQLRNDPNGMAILQDRRALEERLRAGFPTGISYVVASEPSTPAEPWIIQRQFVAEKGGPVQIQGTYYTAGIQILMAPSLLDVINSRLLSVSTHMAEVFEESEKMNQFAPGTAHSYFPARYDATGRAATASRIGSRVGSPTLAATDPGTAVPSLSQSQSQSQPTTTAFSDAQFLSSLQLTSSYYHEFMDENPLTGEPGAFIYNKTYDAVLAEQAQERQKQEQKQQKQQQLADAAAAAAVVATASANTTTNAASAAMKTEPHSTTNSAAATPKTGPVGTPAALVAEAHSRKGSISGTKKEKRRKSKGLGSPVTPTAGSLPPNL</sequence>
<reference evidence="10" key="1">
    <citation type="submission" date="2023-01" db="EMBL/GenBank/DDBJ databases">
        <authorList>
            <person name="Van Ghelder C."/>
            <person name="Rancurel C."/>
        </authorList>
    </citation>
    <scope>NUCLEOTIDE SEQUENCE</scope>
    <source>
        <strain evidence="10">CNCM I-4278</strain>
    </source>
</reference>
<evidence type="ECO:0000256" key="3">
    <source>
        <dbReference type="ARBA" id="ARBA00020634"/>
    </source>
</evidence>
<dbReference type="InterPro" id="IPR038566">
    <property type="entry name" value="Mediator_Med6_sf"/>
</dbReference>
<dbReference type="Gene3D" id="3.10.450.580">
    <property type="entry name" value="Mediator complex, subunit Med6"/>
    <property type="match status" value="1"/>
</dbReference>
<organism evidence="10 11">
    <name type="scientific">Periconia digitata</name>
    <dbReference type="NCBI Taxonomy" id="1303443"/>
    <lineage>
        <taxon>Eukaryota</taxon>
        <taxon>Fungi</taxon>
        <taxon>Dikarya</taxon>
        <taxon>Ascomycota</taxon>
        <taxon>Pezizomycotina</taxon>
        <taxon>Dothideomycetes</taxon>
        <taxon>Pleosporomycetidae</taxon>
        <taxon>Pleosporales</taxon>
        <taxon>Massarineae</taxon>
        <taxon>Periconiaceae</taxon>
        <taxon>Periconia</taxon>
    </lineage>
</organism>
<proteinExistence type="inferred from homology"/>
<comment type="function">
    <text evidence="8">Component of the Mediator complex, a coactivator involved in the regulated transcription of nearly all RNA polymerase II-dependent genes. Mediator functions as a bridge to convey information from gene-specific regulatory proteins to the basal RNA polymerase II transcription machinery. Mediator is recruited to promoters by direct interactions with regulatory proteins and serves as a scaffold for the assembly of a functional preinitiation complex with RNA polymerase II and the general transcription factors.</text>
</comment>
<evidence type="ECO:0000313" key="11">
    <source>
        <dbReference type="Proteomes" id="UP001152607"/>
    </source>
</evidence>
<evidence type="ECO:0000256" key="2">
    <source>
        <dbReference type="ARBA" id="ARBA00007526"/>
    </source>
</evidence>
<dbReference type="EMBL" id="CAOQHR010000004">
    <property type="protein sequence ID" value="CAI6333640.1"/>
    <property type="molecule type" value="Genomic_DNA"/>
</dbReference>
<feature type="region of interest" description="Disordered" evidence="9">
    <location>
        <begin position="302"/>
        <end position="373"/>
    </location>
</feature>
<dbReference type="InterPro" id="IPR007018">
    <property type="entry name" value="Mediator_Med6"/>
</dbReference>
<dbReference type="OrthoDB" id="344220at2759"/>
<dbReference type="Pfam" id="PF04934">
    <property type="entry name" value="Med6"/>
    <property type="match status" value="1"/>
</dbReference>
<evidence type="ECO:0000256" key="5">
    <source>
        <dbReference type="ARBA" id="ARBA00023163"/>
    </source>
</evidence>
<evidence type="ECO:0000256" key="1">
    <source>
        <dbReference type="ARBA" id="ARBA00004123"/>
    </source>
</evidence>
<name>A0A9W4UCS8_9PLEO</name>